<dbReference type="Gene3D" id="3.40.50.2000">
    <property type="entry name" value="Glycogen Phosphorylase B"/>
    <property type="match status" value="1"/>
</dbReference>
<proteinExistence type="predicted"/>
<dbReference type="PANTHER" id="PTHR45947">
    <property type="entry name" value="SULFOQUINOVOSYL TRANSFERASE SQD2"/>
    <property type="match status" value="1"/>
</dbReference>
<dbReference type="InterPro" id="IPR001296">
    <property type="entry name" value="Glyco_trans_1"/>
</dbReference>
<reference evidence="2 3" key="1">
    <citation type="journal article" date="2015" name="Nature">
        <title>rRNA introns, odd ribosomes, and small enigmatic genomes across a large radiation of phyla.</title>
        <authorList>
            <person name="Brown C.T."/>
            <person name="Hug L.A."/>
            <person name="Thomas B.C."/>
            <person name="Sharon I."/>
            <person name="Castelle C.J."/>
            <person name="Singh A."/>
            <person name="Wilkins M.J."/>
            <person name="Williams K.H."/>
            <person name="Banfield J.F."/>
        </authorList>
    </citation>
    <scope>NUCLEOTIDE SEQUENCE [LARGE SCALE GENOMIC DNA]</scope>
</reference>
<dbReference type="GO" id="GO:0016757">
    <property type="term" value="F:glycosyltransferase activity"/>
    <property type="evidence" value="ECO:0007669"/>
    <property type="project" value="InterPro"/>
</dbReference>
<comment type="caution">
    <text evidence="2">The sequence shown here is derived from an EMBL/GenBank/DDBJ whole genome shotgun (WGS) entry which is preliminary data.</text>
</comment>
<dbReference type="EMBL" id="LBVP01000020">
    <property type="protein sequence ID" value="KKQ89224.1"/>
    <property type="molecule type" value="Genomic_DNA"/>
</dbReference>
<dbReference type="AlphaFoldDB" id="A0A0G0NTN7"/>
<protein>
    <submittedName>
        <fullName evidence="2">Glycosyl transferase, group 1</fullName>
    </submittedName>
</protein>
<keyword evidence="2" id="KW-0808">Transferase</keyword>
<dbReference type="PATRIC" id="fig|1618414.3.peg.523"/>
<evidence type="ECO:0000313" key="2">
    <source>
        <dbReference type="EMBL" id="KKQ89224.1"/>
    </source>
</evidence>
<organism evidence="2 3">
    <name type="scientific">Candidatus Curtissbacteria bacterium GW2011_GWC2_38_9</name>
    <dbReference type="NCBI Taxonomy" id="1618414"/>
    <lineage>
        <taxon>Bacteria</taxon>
        <taxon>Candidatus Curtissiibacteriota</taxon>
    </lineage>
</organism>
<name>A0A0G0NTN7_9BACT</name>
<dbReference type="InterPro" id="IPR050194">
    <property type="entry name" value="Glycosyltransferase_grp1"/>
</dbReference>
<evidence type="ECO:0000313" key="3">
    <source>
        <dbReference type="Proteomes" id="UP000034893"/>
    </source>
</evidence>
<accession>A0A0G0NTN7</accession>
<gene>
    <name evidence="2" type="ORF">UT12_C0020G0009</name>
</gene>
<sequence length="298" mass="34293">MPIAIEQFDLSSYDLVISSSHAFAKGALTNSNQLHICYCYTPVRYAWDLTNQYFNTKSLIGRIQKLILLPVLHNIRTWDVASSNRVDYFIAISNYIARRIKKIYRRDAEVIYPPVDTAKFRCESKKEDFYLTASRFVPYKKIDLIAEAFSKMPDKKLVIIGEGTDEDKIKAKCNKNVKMINYKKVDDLAEYMKRARAFVFAAEEDFGISVIEALSCGTPVIALNTGGTAETIIDGKYGIHFSEQTTEDIVNAVSRFEKSEKTFDPQMLSDYAKRFDRSIFEEKIRAFIINKCDEFFKK</sequence>
<dbReference type="Pfam" id="PF00534">
    <property type="entry name" value="Glycos_transf_1"/>
    <property type="match status" value="1"/>
</dbReference>
<dbReference type="Proteomes" id="UP000034893">
    <property type="component" value="Unassembled WGS sequence"/>
</dbReference>
<evidence type="ECO:0000259" key="1">
    <source>
        <dbReference type="Pfam" id="PF00534"/>
    </source>
</evidence>
<dbReference type="SUPFAM" id="SSF53756">
    <property type="entry name" value="UDP-Glycosyltransferase/glycogen phosphorylase"/>
    <property type="match status" value="1"/>
</dbReference>
<dbReference type="PANTHER" id="PTHR45947:SF3">
    <property type="entry name" value="SULFOQUINOVOSYL TRANSFERASE SQD2"/>
    <property type="match status" value="1"/>
</dbReference>
<feature type="domain" description="Glycosyl transferase family 1" evidence="1">
    <location>
        <begin position="124"/>
        <end position="273"/>
    </location>
</feature>